<protein>
    <submittedName>
        <fullName evidence="3">Type 4a pilus biogenesis protein PilO</fullName>
    </submittedName>
</protein>
<keyword evidence="1" id="KW-0472">Membrane</keyword>
<accession>A0AA49Q8N5</accession>
<dbReference type="EMBL" id="CP130612">
    <property type="protein sequence ID" value="WKW13038.1"/>
    <property type="molecule type" value="Genomic_DNA"/>
</dbReference>
<dbReference type="GO" id="GO:0043107">
    <property type="term" value="P:type IV pilus-dependent motility"/>
    <property type="evidence" value="ECO:0007669"/>
    <property type="project" value="InterPro"/>
</dbReference>
<dbReference type="PANTHER" id="PTHR39555:SF1">
    <property type="entry name" value="TYPE IV PILUS INNER MEMBRANE COMPONENT PILO"/>
    <property type="match status" value="1"/>
</dbReference>
<dbReference type="InterPro" id="IPR007445">
    <property type="entry name" value="PilO"/>
</dbReference>
<dbReference type="Gene3D" id="3.30.70.60">
    <property type="match status" value="1"/>
</dbReference>
<dbReference type="InterPro" id="IPR014717">
    <property type="entry name" value="Transl_elong_EF1B/ribsomal_bS6"/>
</dbReference>
<accession>A0AA49JWT0</accession>
<keyword evidence="1" id="KW-0812">Transmembrane</keyword>
<evidence type="ECO:0000313" key="3">
    <source>
        <dbReference type="EMBL" id="WKW15944.1"/>
    </source>
</evidence>
<dbReference type="KEGG" id="pspc:Strain318_002351"/>
<keyword evidence="1" id="KW-1133">Transmembrane helix</keyword>
<dbReference type="Proteomes" id="UP001229955">
    <property type="component" value="Chromosome"/>
</dbReference>
<sequence length="202" mass="21898">MAGMPTNQRDQVMLVVGIVGILGAAAYWNFVYTPKAETLATQEARLEKLDQTNNRAKAMLARGTVEQMREEAKVLSDNLALIRTLIPAGNEVPALLDQILAAARRVGLEQDSFVPGAVVRGETFDTYRYRFSFNGTYHQIAEMLTAVGSLRRIMAPVGVSLTPAPQGSSRLRVASGQQVLSANFDIQTYVLRAADAEDGGTP</sequence>
<dbReference type="EMBL" id="CP130613">
    <property type="protein sequence ID" value="WKW15944.1"/>
    <property type="molecule type" value="Genomic_DNA"/>
</dbReference>
<organism evidence="3 4">
    <name type="scientific">Pseudogemmatithrix spongiicola</name>
    <dbReference type="NCBI Taxonomy" id="3062599"/>
    <lineage>
        <taxon>Bacteria</taxon>
        <taxon>Pseudomonadati</taxon>
        <taxon>Gemmatimonadota</taxon>
        <taxon>Gemmatimonadia</taxon>
        <taxon>Gemmatimonadales</taxon>
        <taxon>Gemmatimonadaceae</taxon>
        <taxon>Pseudogemmatithrix</taxon>
    </lineage>
</organism>
<dbReference type="PANTHER" id="PTHR39555">
    <property type="entry name" value="FIMBRIAL ASSEMBLY PROTEIN PILO-LIKE PROTEIN-RELATED"/>
    <property type="match status" value="1"/>
</dbReference>
<evidence type="ECO:0000313" key="4">
    <source>
        <dbReference type="Proteomes" id="UP001229955"/>
    </source>
</evidence>
<dbReference type="GO" id="GO:0043683">
    <property type="term" value="P:type IV pilus assembly"/>
    <property type="evidence" value="ECO:0007669"/>
    <property type="project" value="InterPro"/>
</dbReference>
<keyword evidence="4" id="KW-1185">Reference proteome</keyword>
<dbReference type="Pfam" id="PF04350">
    <property type="entry name" value="PilO"/>
    <property type="match status" value="1"/>
</dbReference>
<dbReference type="RefSeq" id="WP_367885901.1">
    <property type="nucleotide sequence ID" value="NZ_CP130612.1"/>
</dbReference>
<feature type="transmembrane region" description="Helical" evidence="1">
    <location>
        <begin position="12"/>
        <end position="30"/>
    </location>
</feature>
<evidence type="ECO:0000313" key="2">
    <source>
        <dbReference type="EMBL" id="WKW13038.1"/>
    </source>
</evidence>
<gene>
    <name evidence="3" type="primary">pilO</name>
    <name evidence="2" type="ORF">Strain138_002352</name>
    <name evidence="3" type="ORF">Strain318_002351</name>
</gene>
<proteinExistence type="predicted"/>
<evidence type="ECO:0000256" key="1">
    <source>
        <dbReference type="SAM" id="Phobius"/>
    </source>
</evidence>
<dbReference type="AlphaFoldDB" id="A0AA49Q8N5"/>
<reference evidence="3" key="1">
    <citation type="submission" date="2023-07" db="EMBL/GenBank/DDBJ databases">
        <authorList>
            <person name="Haufschild T."/>
            <person name="Kallscheuer N."/>
            <person name="Hammer J."/>
            <person name="Kohn T."/>
            <person name="Kabuu M."/>
            <person name="Jogler M."/>
            <person name="Wohfarth N."/>
            <person name="Heuer A."/>
            <person name="Rohde M."/>
            <person name="van Teeseling M.C.F."/>
            <person name="Jogler C."/>
        </authorList>
    </citation>
    <scope>NUCLEOTIDE SEQUENCE</scope>
    <source>
        <strain evidence="2">Strain 138</strain>
        <strain evidence="3">Strain 318</strain>
    </source>
</reference>
<name>A0AA49Q8N5_9BACT</name>